<protein>
    <recommendedName>
        <fullName evidence="3">Immunoglobulin C1-set domain-containing protein</fullName>
    </recommendedName>
</protein>
<evidence type="ECO:0000259" key="3">
    <source>
        <dbReference type="SMART" id="SM00407"/>
    </source>
</evidence>
<organism evidence="4 5">
    <name type="scientific">Engystomops pustulosus</name>
    <name type="common">Tungara frog</name>
    <name type="synonym">Physalaemus pustulosus</name>
    <dbReference type="NCBI Taxonomy" id="76066"/>
    <lineage>
        <taxon>Eukaryota</taxon>
        <taxon>Metazoa</taxon>
        <taxon>Chordata</taxon>
        <taxon>Craniata</taxon>
        <taxon>Vertebrata</taxon>
        <taxon>Euteleostomi</taxon>
        <taxon>Amphibia</taxon>
        <taxon>Batrachia</taxon>
        <taxon>Anura</taxon>
        <taxon>Neobatrachia</taxon>
        <taxon>Hyloidea</taxon>
        <taxon>Leptodactylidae</taxon>
        <taxon>Leiuperinae</taxon>
        <taxon>Engystomops</taxon>
    </lineage>
</organism>
<proteinExistence type="predicted"/>
<dbReference type="InterPro" id="IPR013783">
    <property type="entry name" value="Ig-like_fold"/>
</dbReference>
<dbReference type="InterPro" id="IPR050380">
    <property type="entry name" value="Immune_Resp_Modulators"/>
</dbReference>
<keyword evidence="2" id="KW-0393">Immunoglobulin domain</keyword>
<dbReference type="InterPro" id="IPR036179">
    <property type="entry name" value="Ig-like_dom_sf"/>
</dbReference>
<reference evidence="4" key="1">
    <citation type="thesis" date="2020" institute="ProQuest LLC" country="789 East Eisenhower Parkway, Ann Arbor, MI, USA">
        <title>Comparative Genomics and Chromosome Evolution.</title>
        <authorList>
            <person name="Mudd A.B."/>
        </authorList>
    </citation>
    <scope>NUCLEOTIDE SEQUENCE</scope>
    <source>
        <strain evidence="4">237g6f4</strain>
        <tissue evidence="4">Blood</tissue>
    </source>
</reference>
<gene>
    <name evidence="4" type="ORF">GDO81_002214</name>
</gene>
<sequence length="144" mass="15846">MLLKNKLIAGTSARLGVLCDGSLPGNLRLPRATSESFSETGEVKAPSVFLYKPSEEELKKDSATVVCSVSDYTPRIVVVEWRVDGAKWTSGVYSSPDSKQSNDLYMKSSLLTMTTSEYNKHTEYACVVTHQGKEIIQTIKTSEC</sequence>
<evidence type="ECO:0000313" key="4">
    <source>
        <dbReference type="EMBL" id="KAG8597235.1"/>
    </source>
</evidence>
<keyword evidence="5" id="KW-1185">Reference proteome</keyword>
<dbReference type="InterPro" id="IPR003006">
    <property type="entry name" value="Ig/MHC_CS"/>
</dbReference>
<feature type="domain" description="Immunoglobulin C1-set" evidence="3">
    <location>
        <begin position="62"/>
        <end position="136"/>
    </location>
</feature>
<dbReference type="PANTHER" id="PTHR23411">
    <property type="entry name" value="TAPASIN"/>
    <property type="match status" value="1"/>
</dbReference>
<dbReference type="Pfam" id="PF07654">
    <property type="entry name" value="C1-set"/>
    <property type="match status" value="1"/>
</dbReference>
<dbReference type="SMART" id="SM00407">
    <property type="entry name" value="IGc1"/>
    <property type="match status" value="1"/>
</dbReference>
<accession>A0AAV7DI92</accession>
<dbReference type="PROSITE" id="PS00290">
    <property type="entry name" value="IG_MHC"/>
    <property type="match status" value="1"/>
</dbReference>
<dbReference type="Proteomes" id="UP000824782">
    <property type="component" value="Unassembled WGS sequence"/>
</dbReference>
<dbReference type="AlphaFoldDB" id="A0AAV7DI92"/>
<evidence type="ECO:0000256" key="2">
    <source>
        <dbReference type="ARBA" id="ARBA00023319"/>
    </source>
</evidence>
<keyword evidence="1" id="KW-1015">Disulfide bond</keyword>
<name>A0AAV7DI92_ENGPU</name>
<dbReference type="FunFam" id="2.60.40.10:FF:000283">
    <property type="entry name" value="Immunoglobulin kappa constant"/>
    <property type="match status" value="1"/>
</dbReference>
<dbReference type="InterPro" id="IPR003597">
    <property type="entry name" value="Ig_C1-set"/>
</dbReference>
<dbReference type="SUPFAM" id="SSF48726">
    <property type="entry name" value="Immunoglobulin"/>
    <property type="match status" value="1"/>
</dbReference>
<evidence type="ECO:0000256" key="1">
    <source>
        <dbReference type="ARBA" id="ARBA00023157"/>
    </source>
</evidence>
<dbReference type="EMBL" id="WNYA01000001">
    <property type="protein sequence ID" value="KAG8597235.1"/>
    <property type="molecule type" value="Genomic_DNA"/>
</dbReference>
<evidence type="ECO:0000313" key="5">
    <source>
        <dbReference type="Proteomes" id="UP000824782"/>
    </source>
</evidence>
<comment type="caution">
    <text evidence="4">The sequence shown here is derived from an EMBL/GenBank/DDBJ whole genome shotgun (WGS) entry which is preliminary data.</text>
</comment>
<dbReference type="Gene3D" id="2.60.40.10">
    <property type="entry name" value="Immunoglobulins"/>
    <property type="match status" value="1"/>
</dbReference>